<organism evidence="2 3">
    <name type="scientific">Gossypium aridum</name>
    <name type="common">American cotton</name>
    <name type="synonym">Erioxylum aridum</name>
    <dbReference type="NCBI Taxonomy" id="34290"/>
    <lineage>
        <taxon>Eukaryota</taxon>
        <taxon>Viridiplantae</taxon>
        <taxon>Streptophyta</taxon>
        <taxon>Embryophyta</taxon>
        <taxon>Tracheophyta</taxon>
        <taxon>Spermatophyta</taxon>
        <taxon>Magnoliopsida</taxon>
        <taxon>eudicotyledons</taxon>
        <taxon>Gunneridae</taxon>
        <taxon>Pentapetalae</taxon>
        <taxon>rosids</taxon>
        <taxon>malvids</taxon>
        <taxon>Malvales</taxon>
        <taxon>Malvaceae</taxon>
        <taxon>Malvoideae</taxon>
        <taxon>Gossypium</taxon>
    </lineage>
</organism>
<reference evidence="2 3" key="1">
    <citation type="journal article" date="2019" name="Genome Biol. Evol.">
        <title>Insights into the evolution of the New World diploid cottons (Gossypium, subgenus Houzingenia) based on genome sequencing.</title>
        <authorList>
            <person name="Grover C.E."/>
            <person name="Arick M.A. 2nd"/>
            <person name="Thrash A."/>
            <person name="Conover J.L."/>
            <person name="Sanders W.S."/>
            <person name="Peterson D.G."/>
            <person name="Frelichowski J.E."/>
            <person name="Scheffler J.A."/>
            <person name="Scheffler B.E."/>
            <person name="Wendel J.F."/>
        </authorList>
    </citation>
    <scope>NUCLEOTIDE SEQUENCE [LARGE SCALE GENOMIC DNA]</scope>
    <source>
        <strain evidence="2">185</strain>
        <tissue evidence="2">Leaf</tissue>
    </source>
</reference>
<dbReference type="PANTHER" id="PTHR34191:SF9">
    <property type="entry name" value="F6D8.10"/>
    <property type="match status" value="1"/>
</dbReference>
<gene>
    <name evidence="2" type="ORF">Goari_008709</name>
</gene>
<accession>A0A7J8XUR0</accession>
<feature type="compositionally biased region" description="Polar residues" evidence="1">
    <location>
        <begin position="1"/>
        <end position="20"/>
    </location>
</feature>
<proteinExistence type="predicted"/>
<evidence type="ECO:0000256" key="1">
    <source>
        <dbReference type="SAM" id="MobiDB-lite"/>
    </source>
</evidence>
<dbReference type="PANTHER" id="PTHR34191">
    <property type="entry name" value="LATE EMBRYOGENESIS ABUNDANT PROTEIN (LEA) FAMILY PROTEIN"/>
    <property type="match status" value="1"/>
</dbReference>
<keyword evidence="3" id="KW-1185">Reference proteome</keyword>
<protein>
    <submittedName>
        <fullName evidence="2">Uncharacterized protein</fullName>
    </submittedName>
</protein>
<dbReference type="EMBL" id="JABFAA010000009">
    <property type="protein sequence ID" value="MBA0691061.1"/>
    <property type="molecule type" value="Genomic_DNA"/>
</dbReference>
<feature type="compositionally biased region" description="Polar residues" evidence="1">
    <location>
        <begin position="86"/>
        <end position="98"/>
    </location>
</feature>
<feature type="region of interest" description="Disordered" evidence="1">
    <location>
        <begin position="82"/>
        <end position="105"/>
    </location>
</feature>
<evidence type="ECO:0000313" key="2">
    <source>
        <dbReference type="EMBL" id="MBA0691061.1"/>
    </source>
</evidence>
<evidence type="ECO:0000313" key="3">
    <source>
        <dbReference type="Proteomes" id="UP000593577"/>
    </source>
</evidence>
<comment type="caution">
    <text evidence="2">The sequence shown here is derived from an EMBL/GenBank/DDBJ whole genome shotgun (WGS) entry which is preliminary data.</text>
</comment>
<name>A0A7J8XUR0_GOSAI</name>
<sequence length="105" mass="11133">MSGQNTSQTIANNAETTGQAQLARDEMLNQGSQASDQTSSYTSQATNLLQQASIPPFIFFKNFGSLTGEQMKNIAQGAADAVKNTLGMNKPTSTDHPSNPSPPRT</sequence>
<dbReference type="Proteomes" id="UP000593577">
    <property type="component" value="Unassembled WGS sequence"/>
</dbReference>
<dbReference type="AlphaFoldDB" id="A0A7J8XUR0"/>
<dbReference type="InterPro" id="IPR039624">
    <property type="entry name" value="LEA1/2/D7/KIN2"/>
</dbReference>
<feature type="region of interest" description="Disordered" evidence="1">
    <location>
        <begin position="1"/>
        <end position="43"/>
    </location>
</feature>
<feature type="compositionally biased region" description="Polar residues" evidence="1">
    <location>
        <begin position="29"/>
        <end position="43"/>
    </location>
</feature>